<dbReference type="InParanoid" id="A0A448YTA1"/>
<sequence>MKGSLANWQIIRAFLDPEVSVTENHCLRNSIANRITLVYGRNWNLSRIYGWYLRKVCADYILDRFA</sequence>
<evidence type="ECO:0000313" key="1">
    <source>
        <dbReference type="EMBL" id="VEU24135.1"/>
    </source>
</evidence>
<gene>
    <name evidence="1" type="ORF">BRENAR_LOCUS4863</name>
</gene>
<protein>
    <submittedName>
        <fullName evidence="1">DEKNAAC105435</fullName>
    </submittedName>
</protein>
<organism evidence="1 2">
    <name type="scientific">Brettanomyces naardenensis</name>
    <name type="common">Yeast</name>
    <dbReference type="NCBI Taxonomy" id="13370"/>
    <lineage>
        <taxon>Eukaryota</taxon>
        <taxon>Fungi</taxon>
        <taxon>Dikarya</taxon>
        <taxon>Ascomycota</taxon>
        <taxon>Saccharomycotina</taxon>
        <taxon>Pichiomycetes</taxon>
        <taxon>Pichiales</taxon>
        <taxon>Pichiaceae</taxon>
        <taxon>Brettanomyces</taxon>
    </lineage>
</organism>
<evidence type="ECO:0000313" key="2">
    <source>
        <dbReference type="Proteomes" id="UP000290900"/>
    </source>
</evidence>
<accession>A0A448YTA1</accession>
<name>A0A448YTA1_BRENA</name>
<dbReference type="EMBL" id="CAACVR010000075">
    <property type="protein sequence ID" value="VEU24135.1"/>
    <property type="molecule type" value="Genomic_DNA"/>
</dbReference>
<dbReference type="Proteomes" id="UP000290900">
    <property type="component" value="Unassembled WGS sequence"/>
</dbReference>
<proteinExistence type="predicted"/>
<keyword evidence="2" id="KW-1185">Reference proteome</keyword>
<dbReference type="AlphaFoldDB" id="A0A448YTA1"/>
<reference evidence="1 2" key="1">
    <citation type="submission" date="2018-12" db="EMBL/GenBank/DDBJ databases">
        <authorList>
            <person name="Tiukova I."/>
            <person name="Dainat J."/>
        </authorList>
    </citation>
    <scope>NUCLEOTIDE SEQUENCE [LARGE SCALE GENOMIC DNA]</scope>
</reference>